<feature type="transmembrane region" description="Helical" evidence="1">
    <location>
        <begin position="12"/>
        <end position="33"/>
    </location>
</feature>
<evidence type="ECO:0000313" key="2">
    <source>
        <dbReference type="EMBL" id="GLV55609.1"/>
    </source>
</evidence>
<keyword evidence="1" id="KW-1133">Transmembrane helix</keyword>
<dbReference type="RefSeq" id="WP_338250108.1">
    <property type="nucleotide sequence ID" value="NZ_BSRI01000001.1"/>
</dbReference>
<accession>A0ABQ6FN01</accession>
<dbReference type="EMBL" id="BSRI01000001">
    <property type="protein sequence ID" value="GLV55609.1"/>
    <property type="molecule type" value="Genomic_DNA"/>
</dbReference>
<proteinExistence type="predicted"/>
<feature type="transmembrane region" description="Helical" evidence="1">
    <location>
        <begin position="45"/>
        <end position="63"/>
    </location>
</feature>
<sequence length="96" mass="10882">MKNKSDERGYLRSYRGVIAAYVCMIIVGAHDIFDAAMSGKASSSLWFFIMVWALGSLALLLTVKKEIARRRAAWREMNQTQMNRPGYFDVAGRSND</sequence>
<evidence type="ECO:0000256" key="1">
    <source>
        <dbReference type="SAM" id="Phobius"/>
    </source>
</evidence>
<comment type="caution">
    <text evidence="2">The sequence shown here is derived from an EMBL/GenBank/DDBJ whole genome shotgun (WGS) entry which is preliminary data.</text>
</comment>
<keyword evidence="1" id="KW-0812">Transmembrane</keyword>
<organism evidence="2 3">
    <name type="scientific">Dictyobacter halimunensis</name>
    <dbReference type="NCBI Taxonomy" id="3026934"/>
    <lineage>
        <taxon>Bacteria</taxon>
        <taxon>Bacillati</taxon>
        <taxon>Chloroflexota</taxon>
        <taxon>Ktedonobacteria</taxon>
        <taxon>Ktedonobacterales</taxon>
        <taxon>Dictyobacteraceae</taxon>
        <taxon>Dictyobacter</taxon>
    </lineage>
</organism>
<keyword evidence="1" id="KW-0472">Membrane</keyword>
<protein>
    <submittedName>
        <fullName evidence="2">Uncharacterized protein</fullName>
    </submittedName>
</protein>
<name>A0ABQ6FN01_9CHLR</name>
<dbReference type="Proteomes" id="UP001344906">
    <property type="component" value="Unassembled WGS sequence"/>
</dbReference>
<evidence type="ECO:0000313" key="3">
    <source>
        <dbReference type="Proteomes" id="UP001344906"/>
    </source>
</evidence>
<gene>
    <name evidence="2" type="ORF">KDH_24530</name>
</gene>
<keyword evidence="3" id="KW-1185">Reference proteome</keyword>
<reference evidence="2 3" key="1">
    <citation type="submission" date="2023-02" db="EMBL/GenBank/DDBJ databases">
        <title>Dictyobacter halimunensis sp. nov., a new member of the class Ktedonobacteria from forest soil in a geothermal area.</title>
        <authorList>
            <person name="Rachmania M.K."/>
            <person name="Ningsih F."/>
            <person name="Sakai Y."/>
            <person name="Yabe S."/>
            <person name="Yokota A."/>
            <person name="Sjamsuridzal W."/>
        </authorList>
    </citation>
    <scope>NUCLEOTIDE SEQUENCE [LARGE SCALE GENOMIC DNA]</scope>
    <source>
        <strain evidence="2 3">S3.2.2.5</strain>
    </source>
</reference>